<dbReference type="EMBL" id="BART01024334">
    <property type="protein sequence ID" value="GAH03250.1"/>
    <property type="molecule type" value="Genomic_DNA"/>
</dbReference>
<evidence type="ECO:0000313" key="1">
    <source>
        <dbReference type="EMBL" id="GAH03250.1"/>
    </source>
</evidence>
<accession>X1D4P6</accession>
<proteinExistence type="predicted"/>
<organism evidence="1">
    <name type="scientific">marine sediment metagenome</name>
    <dbReference type="NCBI Taxonomy" id="412755"/>
    <lineage>
        <taxon>unclassified sequences</taxon>
        <taxon>metagenomes</taxon>
        <taxon>ecological metagenomes</taxon>
    </lineage>
</organism>
<sequence>LGHQVRAPPGGFPVEEFPGAFIKLDIGNSRIPG</sequence>
<feature type="non-terminal residue" evidence="1">
    <location>
        <position position="1"/>
    </location>
</feature>
<reference evidence="1" key="1">
    <citation type="journal article" date="2014" name="Front. Microbiol.">
        <title>High frequency of phylogenetically diverse reductive dehalogenase-homologous genes in deep subseafloor sedimentary metagenomes.</title>
        <authorList>
            <person name="Kawai M."/>
            <person name="Futagami T."/>
            <person name="Toyoda A."/>
            <person name="Takaki Y."/>
            <person name="Nishi S."/>
            <person name="Hori S."/>
            <person name="Arai W."/>
            <person name="Tsubouchi T."/>
            <person name="Morono Y."/>
            <person name="Uchiyama I."/>
            <person name="Ito T."/>
            <person name="Fujiyama A."/>
            <person name="Inagaki F."/>
            <person name="Takami H."/>
        </authorList>
    </citation>
    <scope>NUCLEOTIDE SEQUENCE</scope>
    <source>
        <strain evidence="1">Expedition CK06-06</strain>
    </source>
</reference>
<name>X1D4P6_9ZZZZ</name>
<protein>
    <submittedName>
        <fullName evidence="1">Uncharacterized protein</fullName>
    </submittedName>
</protein>
<gene>
    <name evidence="1" type="ORF">S01H4_43996</name>
</gene>
<comment type="caution">
    <text evidence="1">The sequence shown here is derived from an EMBL/GenBank/DDBJ whole genome shotgun (WGS) entry which is preliminary data.</text>
</comment>
<dbReference type="AlphaFoldDB" id="X1D4P6"/>